<dbReference type="InterPro" id="IPR004861">
    <property type="entry name" value="Siw14-like"/>
</dbReference>
<name>A0A7S0DWD3_9CRYP</name>
<reference evidence="1" key="1">
    <citation type="submission" date="2021-01" db="EMBL/GenBank/DDBJ databases">
        <authorList>
            <person name="Corre E."/>
            <person name="Pelletier E."/>
            <person name="Niang G."/>
            <person name="Scheremetjew M."/>
            <person name="Finn R."/>
            <person name="Kale V."/>
            <person name="Holt S."/>
            <person name="Cochrane G."/>
            <person name="Meng A."/>
            <person name="Brown T."/>
            <person name="Cohen L."/>
        </authorList>
    </citation>
    <scope>NUCLEOTIDE SEQUENCE</scope>
    <source>
        <strain evidence="1">CCMP325</strain>
    </source>
</reference>
<evidence type="ECO:0008006" key="2">
    <source>
        <dbReference type="Google" id="ProtNLM"/>
    </source>
</evidence>
<dbReference type="Gene3D" id="3.90.190.10">
    <property type="entry name" value="Protein tyrosine phosphatase superfamily"/>
    <property type="match status" value="1"/>
</dbReference>
<dbReference type="EMBL" id="HBEO01001265">
    <property type="protein sequence ID" value="CAD8466600.1"/>
    <property type="molecule type" value="Transcribed_RNA"/>
</dbReference>
<accession>A0A7S0DWD3</accession>
<dbReference type="PANTHER" id="PTHR31126">
    <property type="entry name" value="TYROSINE-PROTEIN PHOSPHATASE"/>
    <property type="match status" value="1"/>
</dbReference>
<dbReference type="PANTHER" id="PTHR31126:SF14">
    <property type="entry name" value="TYROSINE-PROTEIN PHOSPHATASE OCA6-RELATED"/>
    <property type="match status" value="1"/>
</dbReference>
<dbReference type="GO" id="GO:0016791">
    <property type="term" value="F:phosphatase activity"/>
    <property type="evidence" value="ECO:0007669"/>
    <property type="project" value="TreeGrafter"/>
</dbReference>
<gene>
    <name evidence="1" type="ORF">HPHI1048_LOCUS883</name>
</gene>
<dbReference type="AlphaFoldDB" id="A0A7S0DWD3"/>
<organism evidence="1">
    <name type="scientific">Hanusia phi</name>
    <dbReference type="NCBI Taxonomy" id="3032"/>
    <lineage>
        <taxon>Eukaryota</taxon>
        <taxon>Cryptophyceae</taxon>
        <taxon>Pyrenomonadales</taxon>
        <taxon>Geminigeraceae</taxon>
        <taxon>Hanusia</taxon>
    </lineage>
</organism>
<protein>
    <recommendedName>
        <fullName evidence="2">Tyrosine specific protein phosphatases domain-containing protein</fullName>
    </recommendedName>
</protein>
<dbReference type="Pfam" id="PF03162">
    <property type="entry name" value="Y_phosphatase2"/>
    <property type="match status" value="1"/>
</dbReference>
<sequence length="293" mass="33401">MAAKVVPPFRFAIVEVGVYRGAYPTLKNFPFLKSLNLKTMISLIPEAPTNDLEDFCETAGVELIHHMVEKRKDELTITVKDVVSTLSTIVRASKLPIYVHCLDGSEVTGLVFACLRRLQAWHYECIVNEFCRYARSGEISSAEEKLVHSFKEIEIDEDERPHWLWQRDLLGNGQGHPFIKLIQRQGGVVQVLKPTMEEKEAKQGASLGATNILKRSATFSGNDQNDFDSNKSSNAENILTPREPCTLYRVYNFEEDEVNPIQKYTEPFEGFPTLLEALSLHDYSEFKRTKQKK</sequence>
<dbReference type="SUPFAM" id="SSF52799">
    <property type="entry name" value="(Phosphotyrosine protein) phosphatases II"/>
    <property type="match status" value="1"/>
</dbReference>
<evidence type="ECO:0000313" key="1">
    <source>
        <dbReference type="EMBL" id="CAD8466600.1"/>
    </source>
</evidence>
<dbReference type="InterPro" id="IPR029021">
    <property type="entry name" value="Prot-tyrosine_phosphatase-like"/>
</dbReference>
<proteinExistence type="predicted"/>
<dbReference type="FunFam" id="3.90.190.10:FF:000084">
    <property type="entry name" value="Tyrosine phospatase-like protein"/>
    <property type="match status" value="1"/>
</dbReference>